<feature type="compositionally biased region" description="Low complexity" evidence="5">
    <location>
        <begin position="45"/>
        <end position="58"/>
    </location>
</feature>
<dbReference type="SUPFAM" id="SSF54928">
    <property type="entry name" value="RNA-binding domain, RBD"/>
    <property type="match status" value="1"/>
</dbReference>
<keyword evidence="2 4" id="KW-0694">RNA-binding</keyword>
<feature type="region of interest" description="Disordered" evidence="5">
    <location>
        <begin position="304"/>
        <end position="350"/>
    </location>
</feature>
<evidence type="ECO:0000256" key="3">
    <source>
        <dbReference type="ARBA" id="ARBA00023242"/>
    </source>
</evidence>
<dbReference type="OrthoDB" id="21467at2759"/>
<sequence length="350" mass="38649">MVASKRKIGKVAKAAEHAKKDTKNGSKKPKTSFAVKDITKEATQAKSVVSPGASASAEESNEVEYIAVPTDNDAEQPDEPAQINALVEEALQRQYHSASSDDESEDGTAPDRDDEDAKGANDDASSAAASRPNAVLSSKMKERLAQVTAKEGDRGVMYIGRIPHGFYEDEMRKYFGQFGRVTRLVISRNKQTGKSRHYGFIEFAHKEVAQVVAQTMHNYLLSGRLLQCAVVPPEKVHPQLFRDAGRKIRPVNRALVEKSRLLNPRTAQKITRAQERMKRKDQATKEKLDKFGIAFEFPQPAIKAPFTGTQASKSEMEAMERIAARREEKAQAAKQRDEEQLSAPTAPTAA</sequence>
<dbReference type="PROSITE" id="PS50102">
    <property type="entry name" value="RRM"/>
    <property type="match status" value="1"/>
</dbReference>
<proteinExistence type="predicted"/>
<evidence type="ECO:0000313" key="7">
    <source>
        <dbReference type="EMBL" id="KAJ1976029.1"/>
    </source>
</evidence>
<dbReference type="InterPro" id="IPR012677">
    <property type="entry name" value="Nucleotide-bd_a/b_plait_sf"/>
</dbReference>
<keyword evidence="3" id="KW-0539">Nucleus</keyword>
<dbReference type="InterPro" id="IPR035979">
    <property type="entry name" value="RBD_domain_sf"/>
</dbReference>
<evidence type="ECO:0000256" key="2">
    <source>
        <dbReference type="ARBA" id="ARBA00022884"/>
    </source>
</evidence>
<reference evidence="7" key="1">
    <citation type="submission" date="2022-07" db="EMBL/GenBank/DDBJ databases">
        <title>Phylogenomic reconstructions and comparative analyses of Kickxellomycotina fungi.</title>
        <authorList>
            <person name="Reynolds N.K."/>
            <person name="Stajich J.E."/>
            <person name="Barry K."/>
            <person name="Grigoriev I.V."/>
            <person name="Crous P."/>
            <person name="Smith M.E."/>
        </authorList>
    </citation>
    <scope>NUCLEOTIDE SEQUENCE</scope>
    <source>
        <strain evidence="7">RSA 567</strain>
    </source>
</reference>
<feature type="compositionally biased region" description="Basic and acidic residues" evidence="5">
    <location>
        <begin position="13"/>
        <end position="24"/>
    </location>
</feature>
<dbReference type="EMBL" id="JANBQB010000469">
    <property type="protein sequence ID" value="KAJ1976029.1"/>
    <property type="molecule type" value="Genomic_DNA"/>
</dbReference>
<dbReference type="GO" id="GO:0005730">
    <property type="term" value="C:nucleolus"/>
    <property type="evidence" value="ECO:0007669"/>
    <property type="project" value="UniProtKB-SubCell"/>
</dbReference>
<dbReference type="PANTHER" id="PTHR46754">
    <property type="entry name" value="MKI67 FHA DOMAIN-INTERACTING NUCLEOLAR PHOSPHOPROTEIN"/>
    <property type="match status" value="1"/>
</dbReference>
<evidence type="ECO:0000313" key="8">
    <source>
        <dbReference type="Proteomes" id="UP001151582"/>
    </source>
</evidence>
<feature type="domain" description="RRM" evidence="6">
    <location>
        <begin position="155"/>
        <end position="233"/>
    </location>
</feature>
<evidence type="ECO:0000256" key="4">
    <source>
        <dbReference type="PROSITE-ProRule" id="PRU00176"/>
    </source>
</evidence>
<evidence type="ECO:0000259" key="6">
    <source>
        <dbReference type="PROSITE" id="PS50102"/>
    </source>
</evidence>
<dbReference type="SMART" id="SM00360">
    <property type="entry name" value="RRM"/>
    <property type="match status" value="1"/>
</dbReference>
<comment type="subcellular location">
    <subcellularLocation>
        <location evidence="1">Nucleus</location>
        <location evidence="1">Nucleolus</location>
    </subcellularLocation>
</comment>
<dbReference type="Proteomes" id="UP001151582">
    <property type="component" value="Unassembled WGS sequence"/>
</dbReference>
<feature type="compositionally biased region" description="Basic and acidic residues" evidence="5">
    <location>
        <begin position="109"/>
        <end position="121"/>
    </location>
</feature>
<dbReference type="InterPro" id="IPR000504">
    <property type="entry name" value="RRM_dom"/>
</dbReference>
<feature type="compositionally biased region" description="Basic and acidic residues" evidence="5">
    <location>
        <begin position="314"/>
        <end position="339"/>
    </location>
</feature>
<name>A0A9W8B0U1_9FUNG</name>
<dbReference type="GO" id="GO:0003723">
    <property type="term" value="F:RNA binding"/>
    <property type="evidence" value="ECO:0007669"/>
    <property type="project" value="UniProtKB-UniRule"/>
</dbReference>
<evidence type="ECO:0000256" key="1">
    <source>
        <dbReference type="ARBA" id="ARBA00004604"/>
    </source>
</evidence>
<feature type="region of interest" description="Disordered" evidence="5">
    <location>
        <begin position="1"/>
        <end position="139"/>
    </location>
</feature>
<comment type="caution">
    <text evidence="7">The sequence shown here is derived from an EMBL/GenBank/DDBJ whole genome shotgun (WGS) entry which is preliminary data.</text>
</comment>
<gene>
    <name evidence="7" type="primary">NOP15</name>
    <name evidence="7" type="ORF">H4R34_004125</name>
</gene>
<evidence type="ECO:0000256" key="5">
    <source>
        <dbReference type="SAM" id="MobiDB-lite"/>
    </source>
</evidence>
<dbReference type="Pfam" id="PF00076">
    <property type="entry name" value="RRM_1"/>
    <property type="match status" value="1"/>
</dbReference>
<feature type="compositionally biased region" description="Basic residues" evidence="5">
    <location>
        <begin position="1"/>
        <end position="10"/>
    </location>
</feature>
<dbReference type="AlphaFoldDB" id="A0A9W8B0U1"/>
<dbReference type="Gene3D" id="3.30.70.330">
    <property type="match status" value="1"/>
</dbReference>
<dbReference type="CDD" id="cd12307">
    <property type="entry name" value="RRM_NIFK_like"/>
    <property type="match status" value="1"/>
</dbReference>
<protein>
    <submittedName>
        <fullName evidence="7">Nucleolar protein</fullName>
    </submittedName>
</protein>
<organism evidence="7 8">
    <name type="scientific">Dimargaris verticillata</name>
    <dbReference type="NCBI Taxonomy" id="2761393"/>
    <lineage>
        <taxon>Eukaryota</taxon>
        <taxon>Fungi</taxon>
        <taxon>Fungi incertae sedis</taxon>
        <taxon>Zoopagomycota</taxon>
        <taxon>Kickxellomycotina</taxon>
        <taxon>Dimargaritomycetes</taxon>
        <taxon>Dimargaritales</taxon>
        <taxon>Dimargaritaceae</taxon>
        <taxon>Dimargaris</taxon>
    </lineage>
</organism>
<accession>A0A9W8B0U1</accession>
<keyword evidence="8" id="KW-1185">Reference proteome</keyword>